<evidence type="ECO:0000313" key="2">
    <source>
        <dbReference type="Proteomes" id="UP001153321"/>
    </source>
</evidence>
<proteinExistence type="predicted"/>
<protein>
    <submittedName>
        <fullName evidence="1">Uncharacterized protein</fullName>
    </submittedName>
</protein>
<reference evidence="1" key="1">
    <citation type="submission" date="2022-02" db="EMBL/GenBank/DDBJ databases">
        <authorList>
            <person name="King R."/>
        </authorList>
    </citation>
    <scope>NUCLEOTIDE SEQUENCE</scope>
</reference>
<gene>
    <name evidence="1" type="ORF">SPLIT_LOCUS11605</name>
</gene>
<name>A0A9P0N8G2_SPOLI</name>
<accession>A0A9P0N8G2</accession>
<evidence type="ECO:0000313" key="1">
    <source>
        <dbReference type="EMBL" id="CAH1646253.1"/>
    </source>
</evidence>
<organism evidence="1 2">
    <name type="scientific">Spodoptera littoralis</name>
    <name type="common">Egyptian cotton leafworm</name>
    <dbReference type="NCBI Taxonomy" id="7109"/>
    <lineage>
        <taxon>Eukaryota</taxon>
        <taxon>Metazoa</taxon>
        <taxon>Ecdysozoa</taxon>
        <taxon>Arthropoda</taxon>
        <taxon>Hexapoda</taxon>
        <taxon>Insecta</taxon>
        <taxon>Pterygota</taxon>
        <taxon>Neoptera</taxon>
        <taxon>Endopterygota</taxon>
        <taxon>Lepidoptera</taxon>
        <taxon>Glossata</taxon>
        <taxon>Ditrysia</taxon>
        <taxon>Noctuoidea</taxon>
        <taxon>Noctuidae</taxon>
        <taxon>Amphipyrinae</taxon>
        <taxon>Spodoptera</taxon>
    </lineage>
</organism>
<dbReference type="AlphaFoldDB" id="A0A9P0N8G2"/>
<sequence length="100" mass="11292">MAARTPMFLYLPARRTTGVRSSSRKRSSNSSAIFVVSDGVQCTAVTCLFVNCIKLMTSSRHWCLYYLDNSSNMRFDGVLNGYSRRLLNYKRASNSAFVCL</sequence>
<dbReference type="EMBL" id="LR824538">
    <property type="protein sequence ID" value="CAH1646253.1"/>
    <property type="molecule type" value="Genomic_DNA"/>
</dbReference>
<dbReference type="Proteomes" id="UP001153321">
    <property type="component" value="Chromosome 7"/>
</dbReference>
<keyword evidence="2" id="KW-1185">Reference proteome</keyword>